<dbReference type="Proteomes" id="UP000012062">
    <property type="component" value="Unassembled WGS sequence"/>
</dbReference>
<dbReference type="AlphaFoldDB" id="M5ENS3"/>
<keyword evidence="2" id="KW-1185">Reference proteome</keyword>
<gene>
    <name evidence="1" type="ORF">MESS2_300072</name>
</gene>
<evidence type="ECO:0000313" key="1">
    <source>
        <dbReference type="EMBL" id="CCV06354.1"/>
    </source>
</evidence>
<evidence type="ECO:0000313" key="2">
    <source>
        <dbReference type="Proteomes" id="UP000012062"/>
    </source>
</evidence>
<dbReference type="STRING" id="1297569.MESS2_300072"/>
<name>M5ENS3_9HYPH</name>
<proteinExistence type="predicted"/>
<dbReference type="EMBL" id="CAUM01000096">
    <property type="protein sequence ID" value="CCV06354.1"/>
    <property type="molecule type" value="Genomic_DNA"/>
</dbReference>
<accession>M5ENS3</accession>
<reference evidence="1 2" key="1">
    <citation type="submission" date="2013-02" db="EMBL/GenBank/DDBJ databases">
        <authorList>
            <person name="Genoscope - CEA"/>
        </authorList>
    </citation>
    <scope>NUCLEOTIDE SEQUENCE [LARGE SCALE GENOMIC DNA]</scope>
    <source>
        <strain evidence="1 2">STM 2683</strain>
    </source>
</reference>
<organism evidence="1 2">
    <name type="scientific">Mesorhizobium metallidurans STM 2683</name>
    <dbReference type="NCBI Taxonomy" id="1297569"/>
    <lineage>
        <taxon>Bacteria</taxon>
        <taxon>Pseudomonadati</taxon>
        <taxon>Pseudomonadota</taxon>
        <taxon>Alphaproteobacteria</taxon>
        <taxon>Hyphomicrobiales</taxon>
        <taxon>Phyllobacteriaceae</taxon>
        <taxon>Mesorhizobium</taxon>
    </lineage>
</organism>
<protein>
    <submittedName>
        <fullName evidence="1">Uncharacterized protein</fullName>
    </submittedName>
</protein>
<comment type="caution">
    <text evidence="1">The sequence shown here is derived from an EMBL/GenBank/DDBJ whole genome shotgun (WGS) entry which is preliminary data.</text>
</comment>
<sequence>MDGLATCRCTGPRLALTRDPLAAKYINVLFTKRWSRQDFGGQFGTVSGCEPPKLG</sequence>